<sequence>MTIENIFNELVECVIKEKGSDLYILPSSNYYRIMMITNNGLKKLRQVEVDIGLRLLRYIKFCSGMDISETRRPQLSRMTYQVGGTNYNCRISSVGDFLNQESMVIRFLYQICNIGIKFKDPEPIYKLIESVKNMSGLILLSGRTGVGKTSTLYYAIQQLKTARLVLSIEDPVEIEDSEILQLQINTLADMSYQQLLKLALRHHPEILIIGEIRDSKTAKIAVEAGMSGHLVLSTVHADSCLGVWYRMLGLGVDEWALKHVLSGVGYQIMTTVNAEKMADLQYLTQQDLLIEMEKNGI</sequence>
<dbReference type="GO" id="GO:0005886">
    <property type="term" value="C:plasma membrane"/>
    <property type="evidence" value="ECO:0007669"/>
    <property type="project" value="TreeGrafter"/>
</dbReference>
<evidence type="ECO:0000313" key="5">
    <source>
        <dbReference type="EMBL" id="QNT63885.1"/>
    </source>
</evidence>
<dbReference type="Gene3D" id="3.30.450.90">
    <property type="match status" value="1"/>
</dbReference>
<dbReference type="SUPFAM" id="SSF52540">
    <property type="entry name" value="P-loop containing nucleoside triphosphate hydrolases"/>
    <property type="match status" value="1"/>
</dbReference>
<dbReference type="PANTHER" id="PTHR30258">
    <property type="entry name" value="TYPE II SECRETION SYSTEM PROTEIN GSPE-RELATED"/>
    <property type="match status" value="1"/>
</dbReference>
<dbReference type="Pfam" id="PF00437">
    <property type="entry name" value="T2SSE"/>
    <property type="match status" value="1"/>
</dbReference>
<protein>
    <submittedName>
        <fullName evidence="5">Competence protein ComG</fullName>
    </submittedName>
</protein>
<accession>A0A7H1MK99</accession>
<keyword evidence="2" id="KW-0547">Nucleotide-binding</keyword>
<evidence type="ECO:0000256" key="2">
    <source>
        <dbReference type="ARBA" id="ARBA00022741"/>
    </source>
</evidence>
<evidence type="ECO:0000259" key="4">
    <source>
        <dbReference type="Pfam" id="PF00437"/>
    </source>
</evidence>
<evidence type="ECO:0000256" key="3">
    <source>
        <dbReference type="ARBA" id="ARBA00022840"/>
    </source>
</evidence>
<dbReference type="AlphaFoldDB" id="A0A7H1MK99"/>
<dbReference type="Gene3D" id="3.40.50.300">
    <property type="entry name" value="P-loop containing nucleotide triphosphate hydrolases"/>
    <property type="match status" value="1"/>
</dbReference>
<keyword evidence="6" id="KW-1185">Reference proteome</keyword>
<dbReference type="Proteomes" id="UP000516446">
    <property type="component" value="Chromosome"/>
</dbReference>
<dbReference type="EMBL" id="CP043431">
    <property type="protein sequence ID" value="QNT63885.1"/>
    <property type="molecule type" value="Genomic_DNA"/>
</dbReference>
<reference evidence="5 6" key="1">
    <citation type="submission" date="2019-08" db="EMBL/GenBank/DDBJ databases">
        <authorList>
            <person name="Chang H.C."/>
            <person name="Mun S.Y."/>
        </authorList>
    </citation>
    <scope>NUCLEOTIDE SEQUENCE [LARGE SCALE GENOMIC DNA]</scope>
    <source>
        <strain evidence="5 6">SK</strain>
    </source>
</reference>
<organism evidence="5 6">
    <name type="scientific">Weissella koreensis</name>
    <dbReference type="NCBI Taxonomy" id="165096"/>
    <lineage>
        <taxon>Bacteria</taxon>
        <taxon>Bacillati</taxon>
        <taxon>Bacillota</taxon>
        <taxon>Bacilli</taxon>
        <taxon>Lactobacillales</taxon>
        <taxon>Lactobacillaceae</taxon>
        <taxon>Weissella</taxon>
    </lineage>
</organism>
<dbReference type="GO" id="GO:0005524">
    <property type="term" value="F:ATP binding"/>
    <property type="evidence" value="ECO:0007669"/>
    <property type="project" value="UniProtKB-KW"/>
</dbReference>
<dbReference type="PANTHER" id="PTHR30258:SF2">
    <property type="entry name" value="COMG OPERON PROTEIN 1"/>
    <property type="match status" value="1"/>
</dbReference>
<evidence type="ECO:0000313" key="6">
    <source>
        <dbReference type="Proteomes" id="UP000516446"/>
    </source>
</evidence>
<dbReference type="InterPro" id="IPR047667">
    <property type="entry name" value="ATPase_ComGA"/>
</dbReference>
<name>A0A7H1MK99_9LACO</name>
<dbReference type="GO" id="GO:0016887">
    <property type="term" value="F:ATP hydrolysis activity"/>
    <property type="evidence" value="ECO:0007669"/>
    <property type="project" value="TreeGrafter"/>
</dbReference>
<gene>
    <name evidence="5" type="ORF">FY536_00725</name>
</gene>
<comment type="similarity">
    <text evidence="1">Belongs to the GSP E family.</text>
</comment>
<proteinExistence type="inferred from homology"/>
<keyword evidence="3" id="KW-0067">ATP-binding</keyword>
<evidence type="ECO:0000256" key="1">
    <source>
        <dbReference type="ARBA" id="ARBA00006611"/>
    </source>
</evidence>
<dbReference type="RefSeq" id="WP_006845534.1">
    <property type="nucleotide sequence ID" value="NZ_CP026847.1"/>
</dbReference>
<dbReference type="NCBIfam" id="NF041000">
    <property type="entry name" value="ATPase_ComGA"/>
    <property type="match status" value="1"/>
</dbReference>
<feature type="domain" description="Bacterial type II secretion system protein E" evidence="4">
    <location>
        <begin position="3"/>
        <end position="270"/>
    </location>
</feature>
<dbReference type="InterPro" id="IPR027417">
    <property type="entry name" value="P-loop_NTPase"/>
</dbReference>
<dbReference type="InterPro" id="IPR001482">
    <property type="entry name" value="T2SS/T4SS_dom"/>
</dbReference>